<evidence type="ECO:0000313" key="3">
    <source>
        <dbReference type="Proteomes" id="UP000475862"/>
    </source>
</evidence>
<keyword evidence="1" id="KW-1133">Transmembrane helix</keyword>
<evidence type="ECO:0008006" key="4">
    <source>
        <dbReference type="Google" id="ProtNLM"/>
    </source>
</evidence>
<keyword evidence="1" id="KW-0472">Membrane</keyword>
<feature type="transmembrane region" description="Helical" evidence="1">
    <location>
        <begin position="139"/>
        <end position="161"/>
    </location>
</feature>
<accession>A0A6G0THJ3</accession>
<evidence type="ECO:0000256" key="1">
    <source>
        <dbReference type="SAM" id="Phobius"/>
    </source>
</evidence>
<reference evidence="2 3" key="1">
    <citation type="submission" date="2019-08" db="EMBL/GenBank/DDBJ databases">
        <title>The genome of the soybean aphid Biotype 1, its phylome, world population structure and adaptation to the North American continent.</title>
        <authorList>
            <person name="Giordano R."/>
            <person name="Donthu R.K."/>
            <person name="Hernandez A.G."/>
            <person name="Wright C.L."/>
            <person name="Zimin A.V."/>
        </authorList>
    </citation>
    <scope>NUCLEOTIDE SEQUENCE [LARGE SCALE GENOMIC DNA]</scope>
    <source>
        <tissue evidence="2">Whole aphids</tissue>
    </source>
</reference>
<dbReference type="OrthoDB" id="10332882at2759"/>
<feature type="transmembrane region" description="Helical" evidence="1">
    <location>
        <begin position="45"/>
        <end position="66"/>
    </location>
</feature>
<dbReference type="Proteomes" id="UP000475862">
    <property type="component" value="Unassembled WGS sequence"/>
</dbReference>
<organism evidence="2 3">
    <name type="scientific">Aphis glycines</name>
    <name type="common">Soybean aphid</name>
    <dbReference type="NCBI Taxonomy" id="307491"/>
    <lineage>
        <taxon>Eukaryota</taxon>
        <taxon>Metazoa</taxon>
        <taxon>Ecdysozoa</taxon>
        <taxon>Arthropoda</taxon>
        <taxon>Hexapoda</taxon>
        <taxon>Insecta</taxon>
        <taxon>Pterygota</taxon>
        <taxon>Neoptera</taxon>
        <taxon>Paraneoptera</taxon>
        <taxon>Hemiptera</taxon>
        <taxon>Sternorrhyncha</taxon>
        <taxon>Aphidomorpha</taxon>
        <taxon>Aphidoidea</taxon>
        <taxon>Aphididae</taxon>
        <taxon>Aphidini</taxon>
        <taxon>Aphis</taxon>
        <taxon>Aphis</taxon>
    </lineage>
</organism>
<comment type="caution">
    <text evidence="2">The sequence shown here is derived from an EMBL/GenBank/DDBJ whole genome shotgun (WGS) entry which is preliminary data.</text>
</comment>
<gene>
    <name evidence="2" type="ORF">AGLY_010192</name>
</gene>
<dbReference type="AlphaFoldDB" id="A0A6G0THJ3"/>
<evidence type="ECO:0000313" key="2">
    <source>
        <dbReference type="EMBL" id="KAE9531990.1"/>
    </source>
</evidence>
<feature type="transmembrane region" description="Helical" evidence="1">
    <location>
        <begin position="192"/>
        <end position="212"/>
    </location>
</feature>
<keyword evidence="3" id="KW-1185">Reference proteome</keyword>
<dbReference type="EMBL" id="VYZN01000040">
    <property type="protein sequence ID" value="KAE9531990.1"/>
    <property type="molecule type" value="Genomic_DNA"/>
</dbReference>
<feature type="transmembrane region" description="Helical" evidence="1">
    <location>
        <begin position="78"/>
        <end position="96"/>
    </location>
</feature>
<name>A0A6G0THJ3_APHGL</name>
<sequence length="267" mass="31742">MKPHEMDNLNGQNILINFELFKQLQFYQIFHSSGMKIIGWNIHQLFYIVYALVGLCIECYGISTLFSTNCKFLSYTDYVLISYGTSNMFLSYWKLFKCLKDRNRLLVLFEIAQLNFLTSEKCTKYSKILYKHSDKNLKFINYFLIFSFMVIIQWFIFPIVINQIINFENSNVRAQNIINFCFGVSAQTYNKYFLIFYLLEIVPASITVYILLMMDTLIISLCSTLIYQKDILIYAFKNIGYEDNYKIKFIILSYFALSDRYTVIRLL</sequence>
<keyword evidence="1" id="KW-0812">Transmembrane</keyword>
<protein>
    <recommendedName>
        <fullName evidence="4">Odorant receptor</fullName>
    </recommendedName>
</protein>
<proteinExistence type="predicted"/>